<dbReference type="STRING" id="1042163.BRLA_c003170"/>
<dbReference type="InterPro" id="IPR005471">
    <property type="entry name" value="Tscrpt_reg_IclR_N"/>
</dbReference>
<dbReference type="RefSeq" id="WP_003333646.1">
    <property type="nucleotide sequence ID" value="NZ_CP007806.1"/>
</dbReference>
<evidence type="ECO:0000256" key="1">
    <source>
        <dbReference type="ARBA" id="ARBA00023015"/>
    </source>
</evidence>
<dbReference type="Pfam" id="PF09339">
    <property type="entry name" value="HTH_IclR"/>
    <property type="match status" value="1"/>
</dbReference>
<dbReference type="InterPro" id="IPR029016">
    <property type="entry name" value="GAF-like_dom_sf"/>
</dbReference>
<dbReference type="Gene3D" id="1.10.10.10">
    <property type="entry name" value="Winged helix-like DNA-binding domain superfamily/Winged helix DNA-binding domain"/>
    <property type="match status" value="1"/>
</dbReference>
<protein>
    <submittedName>
        <fullName evidence="6">Kip operon repressor protein KipR</fullName>
    </submittedName>
</protein>
<dbReference type="SMART" id="SM00346">
    <property type="entry name" value="HTH_ICLR"/>
    <property type="match status" value="1"/>
</dbReference>
<reference evidence="6 7" key="1">
    <citation type="journal article" date="2011" name="J. Bacteriol.">
        <title>Genome sequence of Brevibacillus laterosporus LMG 15441, a pathogen of invertebrates.</title>
        <authorList>
            <person name="Djukic M."/>
            <person name="Poehlein A."/>
            <person name="Thurmer A."/>
            <person name="Daniel R."/>
        </authorList>
    </citation>
    <scope>NUCLEOTIDE SEQUENCE [LARGE SCALE GENOMIC DNA]</scope>
    <source>
        <strain evidence="6 7">LMG 15441</strain>
    </source>
</reference>
<dbReference type="AlphaFoldDB" id="A0A075QWB4"/>
<dbReference type="HOGENOM" id="CLU_062618_5_5_9"/>
<name>A0A075QWB4_BRELA</name>
<dbReference type="PROSITE" id="PS51078">
    <property type="entry name" value="ICLR_ED"/>
    <property type="match status" value="1"/>
</dbReference>
<dbReference type="InterPro" id="IPR014757">
    <property type="entry name" value="Tscrpt_reg_IclR_C"/>
</dbReference>
<dbReference type="PANTHER" id="PTHR30136">
    <property type="entry name" value="HELIX-TURN-HELIX TRANSCRIPTIONAL REGULATOR, ICLR FAMILY"/>
    <property type="match status" value="1"/>
</dbReference>
<keyword evidence="1" id="KW-0805">Transcription regulation</keyword>
<accession>A0A075QWB4</accession>
<dbReference type="SUPFAM" id="SSF55781">
    <property type="entry name" value="GAF domain-like"/>
    <property type="match status" value="1"/>
</dbReference>
<evidence type="ECO:0000259" key="5">
    <source>
        <dbReference type="PROSITE" id="PS51078"/>
    </source>
</evidence>
<dbReference type="PANTHER" id="PTHR30136:SF24">
    <property type="entry name" value="HTH-TYPE TRANSCRIPTIONAL REPRESSOR ALLR"/>
    <property type="match status" value="1"/>
</dbReference>
<keyword evidence="3" id="KW-0804">Transcription</keyword>
<dbReference type="eggNOG" id="COG1414">
    <property type="taxonomic scope" value="Bacteria"/>
</dbReference>
<proteinExistence type="predicted"/>
<feature type="domain" description="IclR-ED" evidence="5">
    <location>
        <begin position="66"/>
        <end position="249"/>
    </location>
</feature>
<dbReference type="EMBL" id="CP007806">
    <property type="protein sequence ID" value="AIG24712.1"/>
    <property type="molecule type" value="Genomic_DNA"/>
</dbReference>
<dbReference type="KEGG" id="blr:BRLA_c003170"/>
<dbReference type="GO" id="GO:0045892">
    <property type="term" value="P:negative regulation of DNA-templated transcription"/>
    <property type="evidence" value="ECO:0007669"/>
    <property type="project" value="UniProtKB-ARBA"/>
</dbReference>
<dbReference type="InterPro" id="IPR050707">
    <property type="entry name" value="HTH_MetabolicPath_Reg"/>
</dbReference>
<sequence>MQHKNKTVVKALDLLSLFLTHPHLTLAQLVELTDKPKTSVHRMAGSLEEMGFLRKDEEGRYALGLTFLQYGQLVSDRLDIRQIALPWMNQLREEMGEAVHLIMKDGLDAIYVEKLDTKHPVRLYTKVGRRSPLYAGACSRIILAFLSDAEVEEYLENVRFERIAKGTITNGRELLKKLEESRQNFYTISYSELENETVSVAAPIFDHRGKLIAGLSVAGPEVRFQPDKLPLLIKETMETAERISRALGGQREYPRHRWTQLA</sequence>
<gene>
    <name evidence="6" type="primary">kipR</name>
    <name evidence="6" type="ORF">BRLA_c003170</name>
</gene>
<dbReference type="Proteomes" id="UP000005850">
    <property type="component" value="Chromosome"/>
</dbReference>
<evidence type="ECO:0000259" key="4">
    <source>
        <dbReference type="PROSITE" id="PS51077"/>
    </source>
</evidence>
<evidence type="ECO:0000313" key="7">
    <source>
        <dbReference type="Proteomes" id="UP000005850"/>
    </source>
</evidence>
<evidence type="ECO:0000313" key="6">
    <source>
        <dbReference type="EMBL" id="AIG24712.1"/>
    </source>
</evidence>
<dbReference type="Gene3D" id="3.30.450.40">
    <property type="match status" value="1"/>
</dbReference>
<evidence type="ECO:0000256" key="2">
    <source>
        <dbReference type="ARBA" id="ARBA00023125"/>
    </source>
</evidence>
<evidence type="ECO:0000256" key="3">
    <source>
        <dbReference type="ARBA" id="ARBA00023163"/>
    </source>
</evidence>
<dbReference type="PROSITE" id="PS51077">
    <property type="entry name" value="HTH_ICLR"/>
    <property type="match status" value="1"/>
</dbReference>
<feature type="domain" description="HTH iclR-type" evidence="4">
    <location>
        <begin position="5"/>
        <end position="65"/>
    </location>
</feature>
<organism evidence="6 7">
    <name type="scientific">Brevibacillus laterosporus LMG 15441</name>
    <dbReference type="NCBI Taxonomy" id="1042163"/>
    <lineage>
        <taxon>Bacteria</taxon>
        <taxon>Bacillati</taxon>
        <taxon>Bacillota</taxon>
        <taxon>Bacilli</taxon>
        <taxon>Bacillales</taxon>
        <taxon>Paenibacillaceae</taxon>
        <taxon>Brevibacillus</taxon>
    </lineage>
</organism>
<dbReference type="SUPFAM" id="SSF46785">
    <property type="entry name" value="Winged helix' DNA-binding domain"/>
    <property type="match status" value="1"/>
</dbReference>
<dbReference type="Pfam" id="PF01614">
    <property type="entry name" value="IclR_C"/>
    <property type="match status" value="1"/>
</dbReference>
<keyword evidence="7" id="KW-1185">Reference proteome</keyword>
<keyword evidence="2" id="KW-0238">DNA-binding</keyword>
<dbReference type="GO" id="GO:0003700">
    <property type="term" value="F:DNA-binding transcription factor activity"/>
    <property type="evidence" value="ECO:0007669"/>
    <property type="project" value="TreeGrafter"/>
</dbReference>
<dbReference type="GO" id="GO:0003677">
    <property type="term" value="F:DNA binding"/>
    <property type="evidence" value="ECO:0007669"/>
    <property type="project" value="UniProtKB-KW"/>
</dbReference>
<dbReference type="InterPro" id="IPR036388">
    <property type="entry name" value="WH-like_DNA-bd_sf"/>
</dbReference>
<dbReference type="InterPro" id="IPR036390">
    <property type="entry name" value="WH_DNA-bd_sf"/>
</dbReference>